<feature type="binding site" evidence="2">
    <location>
        <position position="102"/>
    </location>
    <ligand>
        <name>Mn(2+)</name>
        <dbReference type="ChEBI" id="CHEBI:29035"/>
        <label>2</label>
    </ligand>
</feature>
<sequence length="387" mass="41332">MAVINRIAGFSEEMTAWRRHLHAHPELGFDCHETAGFVVARLREFGITQIETGVATSGVVAVIDGRGDGPTIGLRADMDALPMTEITGLEYASQTPGKMHACGHDGHTTMLLGAAKYLAETRNFAGRVVLLFQPAEEGPGGGRIMVEEGALSRYGVEQVYALHTLPGAPAGTFETTPGPIMAAVDTLHIDVIGRGGHGAMPHECLDPVVAAVAIVQAIQTIVSRNRNPLDDLVISVTQIHTGTVDNVIPETAYINATIRTFTPEVQEMVHRRLREVALGTAAAHGVRAEVRIELGYPATYNDADKTAFAAEVAREVVGADAVIADRPREMGAEDFSYMLQERPGSYLFLGQGEGPGLHHPGFNFNDAVAPVGASFFARLVERAQPVS</sequence>
<dbReference type="AlphaFoldDB" id="A0A1V0RKI7"/>
<comment type="cofactor">
    <cofactor evidence="2">
        <name>Mn(2+)</name>
        <dbReference type="ChEBI" id="CHEBI:29035"/>
    </cofactor>
    <text evidence="2">The Mn(2+) ion enhances activity.</text>
</comment>
<dbReference type="InterPro" id="IPR017439">
    <property type="entry name" value="Amidohydrolase"/>
</dbReference>
<dbReference type="SUPFAM" id="SSF53187">
    <property type="entry name" value="Zn-dependent exopeptidases"/>
    <property type="match status" value="1"/>
</dbReference>
<evidence type="ECO:0000256" key="1">
    <source>
        <dbReference type="ARBA" id="ARBA00022801"/>
    </source>
</evidence>
<dbReference type="PIRSF" id="PIRSF005962">
    <property type="entry name" value="Pept_M20D_amidohydro"/>
    <property type="match status" value="1"/>
</dbReference>
<dbReference type="PANTHER" id="PTHR11014:SF63">
    <property type="entry name" value="METALLOPEPTIDASE, PUTATIVE (AFU_ORTHOLOGUE AFUA_6G09600)-RELATED"/>
    <property type="match status" value="1"/>
</dbReference>
<reference evidence="4 5" key="1">
    <citation type="submission" date="2017-03" db="EMBL/GenBank/DDBJ databases">
        <title>Genome Sequence of Roseovarius mucosus strain SMR3 Isolated from a culture of the Diatom Skeletonema marinoi.</title>
        <authorList>
            <person name="Topel M."/>
            <person name="Pinder M."/>
            <person name="Johansson O.N."/>
            <person name="Kourtchenko O."/>
            <person name="Godhe A."/>
            <person name="Clarke A.K."/>
        </authorList>
    </citation>
    <scope>NUCLEOTIDE SEQUENCE [LARGE SCALE GENOMIC DNA]</scope>
    <source>
        <strain evidence="4 5">SMR3</strain>
    </source>
</reference>
<dbReference type="SUPFAM" id="SSF55031">
    <property type="entry name" value="Bacterial exopeptidase dimerisation domain"/>
    <property type="match status" value="1"/>
</dbReference>
<name>A0A1V0RKI7_9RHOB</name>
<feature type="binding site" evidence="2">
    <location>
        <position position="358"/>
    </location>
    <ligand>
        <name>Mn(2+)</name>
        <dbReference type="ChEBI" id="CHEBI:29035"/>
        <label>2</label>
    </ligand>
</feature>
<feature type="binding site" evidence="2">
    <location>
        <position position="104"/>
    </location>
    <ligand>
        <name>Mn(2+)</name>
        <dbReference type="ChEBI" id="CHEBI:29035"/>
        <label>2</label>
    </ligand>
</feature>
<gene>
    <name evidence="4" type="primary">yxeP</name>
    <name evidence="4" type="ORF">ROSMUCSMR3_00684</name>
</gene>
<dbReference type="CDD" id="cd05666">
    <property type="entry name" value="M20_Acy1-like"/>
    <property type="match status" value="1"/>
</dbReference>
<dbReference type="NCBIfam" id="TIGR01891">
    <property type="entry name" value="amidohydrolases"/>
    <property type="match status" value="1"/>
</dbReference>
<dbReference type="InterPro" id="IPR036264">
    <property type="entry name" value="Bact_exopeptidase_dim_dom"/>
</dbReference>
<feature type="domain" description="Peptidase M20 dimerisation" evidence="3">
    <location>
        <begin position="186"/>
        <end position="275"/>
    </location>
</feature>
<dbReference type="EMBL" id="CP020474">
    <property type="protein sequence ID" value="ARE82185.1"/>
    <property type="molecule type" value="Genomic_DNA"/>
</dbReference>
<dbReference type="PANTHER" id="PTHR11014">
    <property type="entry name" value="PEPTIDASE M20 FAMILY MEMBER"/>
    <property type="match status" value="1"/>
</dbReference>
<accession>A0A1V0RKI7</accession>
<evidence type="ECO:0000313" key="4">
    <source>
        <dbReference type="EMBL" id="ARE82185.1"/>
    </source>
</evidence>
<evidence type="ECO:0000259" key="3">
    <source>
        <dbReference type="Pfam" id="PF07687"/>
    </source>
</evidence>
<keyword evidence="2" id="KW-0479">Metal-binding</keyword>
<dbReference type="KEGG" id="rmm:ROSMUCSMR3_00684"/>
<dbReference type="InterPro" id="IPR011650">
    <property type="entry name" value="Peptidase_M20_dimer"/>
</dbReference>
<dbReference type="FunFam" id="3.30.70.360:FF:000001">
    <property type="entry name" value="N-acetyldiaminopimelate deacetylase"/>
    <property type="match status" value="1"/>
</dbReference>
<dbReference type="OrthoDB" id="9777385at2"/>
<dbReference type="Proteomes" id="UP000192273">
    <property type="component" value="Chromosome"/>
</dbReference>
<protein>
    <submittedName>
        <fullName evidence="4">Putative hydrolase YxeP</fullName>
        <ecNumber evidence="4">3.-.-.-</ecNumber>
    </submittedName>
</protein>
<feature type="binding site" evidence="2">
    <location>
        <position position="137"/>
    </location>
    <ligand>
        <name>Mn(2+)</name>
        <dbReference type="ChEBI" id="CHEBI:29035"/>
        <label>2</label>
    </ligand>
</feature>
<dbReference type="GO" id="GO:0019877">
    <property type="term" value="P:diaminopimelate biosynthetic process"/>
    <property type="evidence" value="ECO:0007669"/>
    <property type="project" value="UniProtKB-ARBA"/>
</dbReference>
<keyword evidence="1 4" id="KW-0378">Hydrolase</keyword>
<dbReference type="Gene3D" id="3.40.630.10">
    <property type="entry name" value="Zn peptidases"/>
    <property type="match status" value="1"/>
</dbReference>
<keyword evidence="5" id="KW-1185">Reference proteome</keyword>
<dbReference type="GO" id="GO:0050118">
    <property type="term" value="F:N-acetyldiaminopimelate deacetylase activity"/>
    <property type="evidence" value="ECO:0007669"/>
    <property type="project" value="UniProtKB-ARBA"/>
</dbReference>
<dbReference type="EC" id="3.-.-.-" evidence="4"/>
<organism evidence="4 5">
    <name type="scientific">Roseovarius mucosus</name>
    <dbReference type="NCBI Taxonomy" id="215743"/>
    <lineage>
        <taxon>Bacteria</taxon>
        <taxon>Pseudomonadati</taxon>
        <taxon>Pseudomonadota</taxon>
        <taxon>Alphaproteobacteria</taxon>
        <taxon>Rhodobacterales</taxon>
        <taxon>Roseobacteraceae</taxon>
        <taxon>Roseovarius</taxon>
    </lineage>
</organism>
<dbReference type="Pfam" id="PF01546">
    <property type="entry name" value="Peptidase_M20"/>
    <property type="match status" value="1"/>
</dbReference>
<dbReference type="RefSeq" id="WP_081506451.1">
    <property type="nucleotide sequence ID" value="NZ_CP020474.1"/>
</dbReference>
<keyword evidence="2" id="KW-0464">Manganese</keyword>
<evidence type="ECO:0000256" key="2">
    <source>
        <dbReference type="PIRSR" id="PIRSR005962-1"/>
    </source>
</evidence>
<feature type="binding site" evidence="2">
    <location>
        <position position="163"/>
    </location>
    <ligand>
        <name>Mn(2+)</name>
        <dbReference type="ChEBI" id="CHEBI:29035"/>
        <label>2</label>
    </ligand>
</feature>
<dbReference type="Gene3D" id="3.30.70.360">
    <property type="match status" value="1"/>
</dbReference>
<dbReference type="InterPro" id="IPR002933">
    <property type="entry name" value="Peptidase_M20"/>
</dbReference>
<evidence type="ECO:0000313" key="5">
    <source>
        <dbReference type="Proteomes" id="UP000192273"/>
    </source>
</evidence>
<dbReference type="GO" id="GO:0046872">
    <property type="term" value="F:metal ion binding"/>
    <property type="evidence" value="ECO:0007669"/>
    <property type="project" value="UniProtKB-KW"/>
</dbReference>
<proteinExistence type="predicted"/>
<dbReference type="Pfam" id="PF07687">
    <property type="entry name" value="M20_dimer"/>
    <property type="match status" value="1"/>
</dbReference>